<feature type="transmembrane region" description="Helical" evidence="6">
    <location>
        <begin position="270"/>
        <end position="289"/>
    </location>
</feature>
<feature type="transmembrane region" description="Helical" evidence="6">
    <location>
        <begin position="38"/>
        <end position="57"/>
    </location>
</feature>
<reference evidence="7 8" key="1">
    <citation type="submission" date="2020-08" db="EMBL/GenBank/DDBJ databases">
        <title>Genomic Encyclopedia of Type Strains, Phase IV (KMG-IV): sequencing the most valuable type-strain genomes for metagenomic binning, comparative biology and taxonomic classification.</title>
        <authorList>
            <person name="Goeker M."/>
        </authorList>
    </citation>
    <scope>NUCLEOTIDE SEQUENCE [LARGE SCALE GENOMIC DNA]</scope>
    <source>
        <strain evidence="7 8">DSM 28570</strain>
    </source>
</reference>
<comment type="caution">
    <text evidence="7">The sequence shown here is derived from an EMBL/GenBank/DDBJ whole genome shotgun (WGS) entry which is preliminary data.</text>
</comment>
<evidence type="ECO:0000256" key="6">
    <source>
        <dbReference type="SAM" id="Phobius"/>
    </source>
</evidence>
<dbReference type="PANTHER" id="PTHR30250">
    <property type="entry name" value="PST FAMILY PREDICTED COLANIC ACID TRANSPORTER"/>
    <property type="match status" value="1"/>
</dbReference>
<keyword evidence="4 6" id="KW-1133">Transmembrane helix</keyword>
<feature type="transmembrane region" description="Helical" evidence="6">
    <location>
        <begin position="309"/>
        <end position="326"/>
    </location>
</feature>
<feature type="transmembrane region" description="Helical" evidence="6">
    <location>
        <begin position="130"/>
        <end position="151"/>
    </location>
</feature>
<keyword evidence="3 6" id="KW-0812">Transmembrane</keyword>
<evidence type="ECO:0000256" key="1">
    <source>
        <dbReference type="ARBA" id="ARBA00004651"/>
    </source>
</evidence>
<dbReference type="RefSeq" id="WP_183348335.1">
    <property type="nucleotide sequence ID" value="NZ_JACHEO010000002.1"/>
</dbReference>
<dbReference type="PANTHER" id="PTHR30250:SF26">
    <property type="entry name" value="PSMA PROTEIN"/>
    <property type="match status" value="1"/>
</dbReference>
<dbReference type="AlphaFoldDB" id="A0A840UUB0"/>
<protein>
    <submittedName>
        <fullName evidence="7">O-antigen/teichoic acid export membrane protein</fullName>
    </submittedName>
</protein>
<dbReference type="EMBL" id="JACHEO010000002">
    <property type="protein sequence ID" value="MBB5346984.1"/>
    <property type="molecule type" value="Genomic_DNA"/>
</dbReference>
<dbReference type="Pfam" id="PF13440">
    <property type="entry name" value="Polysacc_synt_3"/>
    <property type="match status" value="1"/>
</dbReference>
<evidence type="ECO:0000256" key="4">
    <source>
        <dbReference type="ARBA" id="ARBA00022989"/>
    </source>
</evidence>
<proteinExistence type="predicted"/>
<dbReference type="GO" id="GO:0005886">
    <property type="term" value="C:plasma membrane"/>
    <property type="evidence" value="ECO:0007669"/>
    <property type="project" value="UniProtKB-SubCell"/>
</dbReference>
<evidence type="ECO:0000256" key="2">
    <source>
        <dbReference type="ARBA" id="ARBA00022475"/>
    </source>
</evidence>
<dbReference type="Proteomes" id="UP000539642">
    <property type="component" value="Unassembled WGS sequence"/>
</dbReference>
<evidence type="ECO:0000256" key="5">
    <source>
        <dbReference type="ARBA" id="ARBA00023136"/>
    </source>
</evidence>
<gene>
    <name evidence="7" type="ORF">HNQ81_000694</name>
</gene>
<sequence length="515" mass="57059">MSSARKHLRNLAFNWGGHASTLLVMFFLSPYIVGKLDAVSYGIWSLLSVLTGYMGIFDLGVRASVGRHVALYLGKDDPVGVDETIRAGFGFFSLVGGLILVVGISLGWFFPILFKEIGPEHYDTVRVLLPLMVVNVWLSAIAAINSSVLAAHDRFDIARGVDMVVLLVRTVGTVYVLGMGWGLWGLVFAIMAGNVCAVIGNRICAGWVHKGLRIFPFLYTRKRFRELFSYGIPAAISNSAVKIIGQSDLIIVGLAISVSAVREYSVGGMLILYTYSFLKIINSTIFPSIQKSIARGLDGEAKHLFYRQVRVSLSVGLVIYIGYAFYSEPFVNLWMLQDNFDLNSVRSSAMVMTVLAIANIPVLFTNPCKGYLAALGYVRFNAAITFTEALVNLFFSIFFVLALDLGLAGVALGTLVGRLLVPTILVPYHLSKNGNIPLSRFILSSVIPGIVAGVLFSLICSFSIKIWYPETWLLFFTHVFILLLLWVPLFYFILLPDDYRKKINTKFKRVKYTKL</sequence>
<evidence type="ECO:0000313" key="7">
    <source>
        <dbReference type="EMBL" id="MBB5346984.1"/>
    </source>
</evidence>
<feature type="transmembrane region" description="Helical" evidence="6">
    <location>
        <begin position="346"/>
        <end position="365"/>
    </location>
</feature>
<evidence type="ECO:0000313" key="8">
    <source>
        <dbReference type="Proteomes" id="UP000539642"/>
    </source>
</evidence>
<feature type="transmembrane region" description="Helical" evidence="6">
    <location>
        <begin position="163"/>
        <end position="181"/>
    </location>
</feature>
<feature type="transmembrane region" description="Helical" evidence="6">
    <location>
        <begin position="472"/>
        <end position="494"/>
    </location>
</feature>
<feature type="transmembrane region" description="Helical" evidence="6">
    <location>
        <begin position="377"/>
        <end position="401"/>
    </location>
</feature>
<organism evidence="7 8">
    <name type="scientific">Desulfoprunum benzoelyticum</name>
    <dbReference type="NCBI Taxonomy" id="1506996"/>
    <lineage>
        <taxon>Bacteria</taxon>
        <taxon>Pseudomonadati</taxon>
        <taxon>Thermodesulfobacteriota</taxon>
        <taxon>Desulfobulbia</taxon>
        <taxon>Desulfobulbales</taxon>
        <taxon>Desulfobulbaceae</taxon>
        <taxon>Desulfoprunum</taxon>
    </lineage>
</organism>
<evidence type="ECO:0000256" key="3">
    <source>
        <dbReference type="ARBA" id="ARBA00022692"/>
    </source>
</evidence>
<dbReference type="InterPro" id="IPR050833">
    <property type="entry name" value="Poly_Biosynth_Transport"/>
</dbReference>
<keyword evidence="5 6" id="KW-0472">Membrane</keyword>
<comment type="subcellular location">
    <subcellularLocation>
        <location evidence="1">Cell membrane</location>
        <topology evidence="1">Multi-pass membrane protein</topology>
    </subcellularLocation>
</comment>
<accession>A0A840UUB0</accession>
<keyword evidence="8" id="KW-1185">Reference proteome</keyword>
<name>A0A840UUB0_9BACT</name>
<feature type="transmembrane region" description="Helical" evidence="6">
    <location>
        <begin position="89"/>
        <end position="110"/>
    </location>
</feature>
<feature type="transmembrane region" description="Helical" evidence="6">
    <location>
        <begin position="407"/>
        <end position="430"/>
    </location>
</feature>
<keyword evidence="2" id="KW-1003">Cell membrane</keyword>
<feature type="transmembrane region" description="Helical" evidence="6">
    <location>
        <begin position="12"/>
        <end position="32"/>
    </location>
</feature>
<feature type="transmembrane region" description="Helical" evidence="6">
    <location>
        <begin position="442"/>
        <end position="466"/>
    </location>
</feature>